<evidence type="ECO:0000256" key="4">
    <source>
        <dbReference type="ARBA" id="ARBA00042380"/>
    </source>
</evidence>
<proteinExistence type="predicted"/>
<dbReference type="GO" id="GO:0042799">
    <property type="term" value="F:histone H4K20 methyltransferase activity"/>
    <property type="evidence" value="ECO:0007669"/>
    <property type="project" value="TreeGrafter"/>
</dbReference>
<feature type="compositionally biased region" description="Polar residues" evidence="7">
    <location>
        <begin position="22"/>
        <end position="32"/>
    </location>
</feature>
<comment type="catalytic activity">
    <reaction evidence="6">
        <text>L-lysyl-[histone] + S-adenosyl-L-methionine = N(6)-methyl-L-lysyl-[histone] + S-adenosyl-L-homocysteine + H(+)</text>
        <dbReference type="Rhea" id="RHEA:10024"/>
        <dbReference type="Rhea" id="RHEA-COMP:9845"/>
        <dbReference type="Rhea" id="RHEA-COMP:9846"/>
        <dbReference type="ChEBI" id="CHEBI:15378"/>
        <dbReference type="ChEBI" id="CHEBI:29969"/>
        <dbReference type="ChEBI" id="CHEBI:57856"/>
        <dbReference type="ChEBI" id="CHEBI:59789"/>
        <dbReference type="ChEBI" id="CHEBI:61929"/>
    </reaction>
    <physiologicalReaction direction="left-to-right" evidence="6">
        <dbReference type="Rhea" id="RHEA:10025"/>
    </physiologicalReaction>
</comment>
<keyword evidence="2" id="KW-0808">Transferase</keyword>
<dbReference type="InterPro" id="IPR001214">
    <property type="entry name" value="SET_dom"/>
</dbReference>
<evidence type="ECO:0000256" key="2">
    <source>
        <dbReference type="ARBA" id="ARBA00022679"/>
    </source>
</evidence>
<dbReference type="Proteomes" id="UP000245884">
    <property type="component" value="Unassembled WGS sequence"/>
</dbReference>
<feature type="region of interest" description="Disordered" evidence="7">
    <location>
        <begin position="454"/>
        <end position="509"/>
    </location>
</feature>
<evidence type="ECO:0000256" key="3">
    <source>
        <dbReference type="ARBA" id="ARBA00022691"/>
    </source>
</evidence>
<evidence type="ECO:0000256" key="5">
    <source>
        <dbReference type="ARBA" id="ARBA00044528"/>
    </source>
</evidence>
<dbReference type="STRING" id="1569628.A0A316UV84"/>
<dbReference type="Gene3D" id="2.170.270.10">
    <property type="entry name" value="SET domain"/>
    <property type="match status" value="1"/>
</dbReference>
<dbReference type="OrthoDB" id="438641at2759"/>
<accession>A0A316UV84</accession>
<dbReference type="EMBL" id="KZ819664">
    <property type="protein sequence ID" value="PWN29189.1"/>
    <property type="molecule type" value="Genomic_DNA"/>
</dbReference>
<sequence length="509" mass="56092">MPAKTTTTTTTNAAGSEPPVFQSETPNGSQKGQETEARTGEEEDEGGDDNEEDAPSSSSASKKKKKNKKKKKSSGPASSSSSHPVSQIDSSIPLPPGVAQHYFDPIKGKGLVATRDFAEGEDVFMDSAFVSAPPMAQAKHVESGELCNDCFQPIEHASPTLVVRCRATGSSGNSSCGATWCNRECENRGRTRHHNLLCRNSNPASGQFLDFLTGHPYLSLHSVARLYAMTLLCHSHTPPPSLTSTNKDARATLQETLAHTRAFAQIHEVARRRRNPGWEVEKKAWEATLKKALELLRIAIDPYEQGRLDGGGQGGIRGKGKWIVEPGFPREVAQQLFGWDGFMRSLGRANLNLESQGSLYAIHSHLNHTCSPNLQAHHPPHPRSRVRQATKVLLTATRPISRGEELTITYQDPSQALRRRNLLLWREHMFGPCGCERCERELAALPEDEREEALQFERVDEEDKAEVEARRQQAERLTREQEGGEGGKKGGGEKDLSGLEEELRAKLGF</sequence>
<dbReference type="PANTHER" id="PTHR46402">
    <property type="entry name" value="SET AND MYND DOMAIN-CONTAINING PROTEIN 5"/>
    <property type="match status" value="1"/>
</dbReference>
<dbReference type="InterPro" id="IPR046341">
    <property type="entry name" value="SET_dom_sf"/>
</dbReference>
<evidence type="ECO:0000313" key="9">
    <source>
        <dbReference type="EMBL" id="PWN29189.1"/>
    </source>
</evidence>
<dbReference type="PROSITE" id="PS50280">
    <property type="entry name" value="SET"/>
    <property type="match status" value="1"/>
</dbReference>
<evidence type="ECO:0000256" key="1">
    <source>
        <dbReference type="ARBA" id="ARBA00022603"/>
    </source>
</evidence>
<dbReference type="Pfam" id="PF00856">
    <property type="entry name" value="SET"/>
    <property type="match status" value="1"/>
</dbReference>
<feature type="domain" description="SET" evidence="8">
    <location>
        <begin position="96"/>
        <end position="411"/>
    </location>
</feature>
<dbReference type="PANTHER" id="PTHR46402:SF2">
    <property type="entry name" value="HISTONE-LYSINE N-TRIMETHYLTRANSFERASE SMYD5"/>
    <property type="match status" value="1"/>
</dbReference>
<keyword evidence="10" id="KW-1185">Reference proteome</keyword>
<feature type="compositionally biased region" description="Basic and acidic residues" evidence="7">
    <location>
        <begin position="466"/>
        <end position="509"/>
    </location>
</feature>
<dbReference type="GeneID" id="37027574"/>
<evidence type="ECO:0000256" key="7">
    <source>
        <dbReference type="SAM" id="MobiDB-lite"/>
    </source>
</evidence>
<dbReference type="RefSeq" id="XP_025363801.1">
    <property type="nucleotide sequence ID" value="XM_025505751.1"/>
</dbReference>
<keyword evidence="1" id="KW-0489">Methyltransferase</keyword>
<feature type="compositionally biased region" description="Basic residues" evidence="7">
    <location>
        <begin position="61"/>
        <end position="73"/>
    </location>
</feature>
<protein>
    <recommendedName>
        <fullName evidence="5">Histone-lysine N-methyltransferase SET5</fullName>
    </recommendedName>
    <alternativeName>
        <fullName evidence="4">SET domain-containing protein 5</fullName>
    </alternativeName>
</protein>
<dbReference type="AlphaFoldDB" id="A0A316UV84"/>
<dbReference type="SUPFAM" id="SSF82199">
    <property type="entry name" value="SET domain"/>
    <property type="match status" value="1"/>
</dbReference>
<organism evidence="9 10">
    <name type="scientific">Jaminaea rosea</name>
    <dbReference type="NCBI Taxonomy" id="1569628"/>
    <lineage>
        <taxon>Eukaryota</taxon>
        <taxon>Fungi</taxon>
        <taxon>Dikarya</taxon>
        <taxon>Basidiomycota</taxon>
        <taxon>Ustilaginomycotina</taxon>
        <taxon>Exobasidiomycetes</taxon>
        <taxon>Microstromatales</taxon>
        <taxon>Microstromatales incertae sedis</taxon>
        <taxon>Jaminaea</taxon>
    </lineage>
</organism>
<feature type="region of interest" description="Disordered" evidence="7">
    <location>
        <begin position="1"/>
        <end position="93"/>
    </location>
</feature>
<evidence type="ECO:0000259" key="8">
    <source>
        <dbReference type="PROSITE" id="PS50280"/>
    </source>
</evidence>
<feature type="compositionally biased region" description="Low complexity" evidence="7">
    <location>
        <begin position="74"/>
        <end position="91"/>
    </location>
</feature>
<feature type="compositionally biased region" description="Acidic residues" evidence="7">
    <location>
        <begin position="41"/>
        <end position="54"/>
    </location>
</feature>
<dbReference type="GO" id="GO:0045814">
    <property type="term" value="P:negative regulation of gene expression, epigenetic"/>
    <property type="evidence" value="ECO:0007669"/>
    <property type="project" value="TreeGrafter"/>
</dbReference>
<dbReference type="GO" id="GO:0032259">
    <property type="term" value="P:methylation"/>
    <property type="evidence" value="ECO:0007669"/>
    <property type="project" value="UniProtKB-KW"/>
</dbReference>
<name>A0A316UV84_9BASI</name>
<evidence type="ECO:0000313" key="10">
    <source>
        <dbReference type="Proteomes" id="UP000245884"/>
    </source>
</evidence>
<reference evidence="9 10" key="1">
    <citation type="journal article" date="2018" name="Mol. Biol. Evol.">
        <title>Broad Genomic Sampling Reveals a Smut Pathogenic Ancestry of the Fungal Clade Ustilaginomycotina.</title>
        <authorList>
            <person name="Kijpornyongpan T."/>
            <person name="Mondo S.J."/>
            <person name="Barry K."/>
            <person name="Sandor L."/>
            <person name="Lee J."/>
            <person name="Lipzen A."/>
            <person name="Pangilinan J."/>
            <person name="LaButti K."/>
            <person name="Hainaut M."/>
            <person name="Henrissat B."/>
            <person name="Grigoriev I.V."/>
            <person name="Spatafora J.W."/>
            <person name="Aime M.C."/>
        </authorList>
    </citation>
    <scope>NUCLEOTIDE SEQUENCE [LARGE SCALE GENOMIC DNA]</scope>
    <source>
        <strain evidence="9 10">MCA 5214</strain>
    </source>
</reference>
<evidence type="ECO:0000256" key="6">
    <source>
        <dbReference type="ARBA" id="ARBA00048619"/>
    </source>
</evidence>
<gene>
    <name evidence="9" type="ORF">BDZ90DRAFT_231175</name>
</gene>
<keyword evidence="3" id="KW-0949">S-adenosyl-L-methionine</keyword>
<feature type="compositionally biased region" description="Low complexity" evidence="7">
    <location>
        <begin position="1"/>
        <end position="11"/>
    </location>
</feature>